<dbReference type="OrthoDB" id="6199326at2"/>
<name>A0A240ERB6_9VIBR</name>
<gene>
    <name evidence="1" type="ORF">VTH8203_04706</name>
</gene>
<dbReference type="InterPro" id="IPR022253">
    <property type="entry name" value="Ribosome_recyc_fac_bac"/>
</dbReference>
<dbReference type="Pfam" id="PF12614">
    <property type="entry name" value="RRF_GI"/>
    <property type="match status" value="1"/>
</dbReference>
<sequence>MEKSRLLISVRLNSFVHRVEDKAQVIASAALSGCTLKRIRRSRHWLVTGRKEQLAAFALEAGVGWISVAIEKVLVDYKSPIQQVLERNPEATIAELMHESGCTLVEARAAIDEHEGL</sequence>
<dbReference type="EMBL" id="OANU01000193">
    <property type="protein sequence ID" value="SNX51023.1"/>
    <property type="molecule type" value="Genomic_DNA"/>
</dbReference>
<dbReference type="Proteomes" id="UP000219336">
    <property type="component" value="Unassembled WGS sequence"/>
</dbReference>
<organism evidence="1 2">
    <name type="scientific">Vibrio thalassae</name>
    <dbReference type="NCBI Taxonomy" id="1243014"/>
    <lineage>
        <taxon>Bacteria</taxon>
        <taxon>Pseudomonadati</taxon>
        <taxon>Pseudomonadota</taxon>
        <taxon>Gammaproteobacteria</taxon>
        <taxon>Vibrionales</taxon>
        <taxon>Vibrionaceae</taxon>
        <taxon>Vibrio</taxon>
    </lineage>
</organism>
<proteinExistence type="predicted"/>
<dbReference type="AlphaFoldDB" id="A0A240ERB6"/>
<dbReference type="PROSITE" id="PS51257">
    <property type="entry name" value="PROKAR_LIPOPROTEIN"/>
    <property type="match status" value="1"/>
</dbReference>
<keyword evidence="2" id="KW-1185">Reference proteome</keyword>
<evidence type="ECO:0000313" key="1">
    <source>
        <dbReference type="EMBL" id="SNX51023.1"/>
    </source>
</evidence>
<accession>A0A240ERB6</accession>
<dbReference type="RefSeq" id="WP_096995858.1">
    <property type="nucleotide sequence ID" value="NZ_JBHSII010000001.1"/>
</dbReference>
<evidence type="ECO:0000313" key="2">
    <source>
        <dbReference type="Proteomes" id="UP000219336"/>
    </source>
</evidence>
<protein>
    <submittedName>
        <fullName evidence="1">Ribosome recycling factor</fullName>
    </submittedName>
</protein>
<reference evidence="2" key="1">
    <citation type="submission" date="2016-06" db="EMBL/GenBank/DDBJ databases">
        <authorList>
            <person name="Rodrigo-Torres L."/>
            <person name="Arahal R.D."/>
            <person name="Lucena T."/>
        </authorList>
    </citation>
    <scope>NUCLEOTIDE SEQUENCE [LARGE SCALE GENOMIC DNA]</scope>
    <source>
        <strain evidence="2">CECT8203</strain>
    </source>
</reference>